<dbReference type="EMBL" id="PYHO01000002">
    <property type="protein sequence ID" value="PSR48171.1"/>
    <property type="molecule type" value="Genomic_DNA"/>
</dbReference>
<dbReference type="AlphaFoldDB" id="A0A2T2Y6K6"/>
<evidence type="ECO:0000256" key="9">
    <source>
        <dbReference type="SAM" id="Phobius"/>
    </source>
</evidence>
<evidence type="ECO:0000256" key="3">
    <source>
        <dbReference type="ARBA" id="ARBA00022475"/>
    </source>
</evidence>
<dbReference type="InterPro" id="IPR004796">
    <property type="entry name" value="PTS_IIC_cello"/>
</dbReference>
<keyword evidence="2 8" id="KW-0813">Transport</keyword>
<evidence type="ECO:0000256" key="7">
    <source>
        <dbReference type="ARBA" id="ARBA00023136"/>
    </source>
</evidence>
<evidence type="ECO:0000256" key="8">
    <source>
        <dbReference type="PIRNR" id="PIRNR006351"/>
    </source>
</evidence>
<dbReference type="PIRSF" id="PIRSF006351">
    <property type="entry name" value="PTS_EIIC-Cellobiose"/>
    <property type="match status" value="1"/>
</dbReference>
<dbReference type="GO" id="GO:0005886">
    <property type="term" value="C:plasma membrane"/>
    <property type="evidence" value="ECO:0007669"/>
    <property type="project" value="UniProtKB-SubCell"/>
</dbReference>
<feature type="transmembrane region" description="Helical" evidence="9">
    <location>
        <begin position="338"/>
        <end position="358"/>
    </location>
</feature>
<dbReference type="Proteomes" id="UP000240892">
    <property type="component" value="Unassembled WGS sequence"/>
</dbReference>
<keyword evidence="5 9" id="KW-0812">Transmembrane</keyword>
<proteinExistence type="predicted"/>
<keyword evidence="3 8" id="KW-1003">Cell membrane</keyword>
<dbReference type="InterPro" id="IPR003352">
    <property type="entry name" value="PTS_EIIC"/>
</dbReference>
<dbReference type="PANTHER" id="PTHR33989">
    <property type="match status" value="1"/>
</dbReference>
<feature type="transmembrane region" description="Helical" evidence="9">
    <location>
        <begin position="104"/>
        <end position="125"/>
    </location>
</feature>
<feature type="transmembrane region" description="Helical" evidence="9">
    <location>
        <begin position="137"/>
        <end position="157"/>
    </location>
</feature>
<dbReference type="InterPro" id="IPR004501">
    <property type="entry name" value="PTS_EIIC_3"/>
</dbReference>
<dbReference type="PANTHER" id="PTHR33989:SF4">
    <property type="entry name" value="PTS SYSTEM N,N'-DIACETYLCHITOBIOSE-SPECIFIC EIIC COMPONENT"/>
    <property type="match status" value="1"/>
</dbReference>
<organism evidence="11 12">
    <name type="scientific">Kluyvera genomosp. 2</name>
    <dbReference type="NCBI Taxonomy" id="2774054"/>
    <lineage>
        <taxon>Bacteria</taxon>
        <taxon>Pseudomonadati</taxon>
        <taxon>Pseudomonadota</taxon>
        <taxon>Gammaproteobacteria</taxon>
        <taxon>Enterobacterales</taxon>
        <taxon>Enterobacteriaceae</taxon>
        <taxon>Kluyvera</taxon>
    </lineage>
</organism>
<evidence type="ECO:0000256" key="4">
    <source>
        <dbReference type="ARBA" id="ARBA00022597"/>
    </source>
</evidence>
<evidence type="ECO:0000256" key="1">
    <source>
        <dbReference type="ARBA" id="ARBA00004651"/>
    </source>
</evidence>
<evidence type="ECO:0000256" key="6">
    <source>
        <dbReference type="ARBA" id="ARBA00022989"/>
    </source>
</evidence>
<protein>
    <recommendedName>
        <fullName evidence="8">Permease IIC component</fullName>
    </recommendedName>
</protein>
<keyword evidence="6 9" id="KW-1133">Transmembrane helix</keyword>
<keyword evidence="4 8" id="KW-0762">Sugar transport</keyword>
<dbReference type="InterPro" id="IPR051088">
    <property type="entry name" value="PTS_Sugar-EIIC/EIIB"/>
</dbReference>
<keyword evidence="12" id="KW-1185">Reference proteome</keyword>
<feature type="transmembrane region" description="Helical" evidence="9">
    <location>
        <begin position="212"/>
        <end position="232"/>
    </location>
</feature>
<feature type="transmembrane region" description="Helical" evidence="9">
    <location>
        <begin position="239"/>
        <end position="260"/>
    </location>
</feature>
<evidence type="ECO:0000313" key="11">
    <source>
        <dbReference type="EMBL" id="PSR48171.1"/>
    </source>
</evidence>
<sequence>MTASQPFLKKFEQHMVYIATRIEQNRFISSIKNGMISLMAILMVGSISLIITGLGSLFSPDTAISHFFAQYGALFQLPFTYTFGLLSVYCAITISYHHTQKINVAPLYPIISSVMVTMILNSKIVEGNINIAFLDSRGLFVAIIASLATVEFISWAYRKKITIRIGGLPDMIAKTFESIFPLLFVVIAACAMTITSQSLFNQQIVPELFTTALAPAVSGIDSVWGVFIIILLEMIFWFFGLNGYAILIGFTLPFMTQYLSLNAANFAQGLPTEHVFTEGWWGAFAACTGSGITGAIALLGLMSRAPQLKAAGKAAIVPSLFGISEPVVYGFPIAFNPYFFFPFVLGTPILASLTYLVFDMGFVGGPVAQVGGIPTPIAQYFITMDWRAPIVAVLVILAGLLMYYPFFKMYERSILNKESEMQAQRDKYDALNLDF</sequence>
<feature type="transmembrane region" description="Helical" evidence="9">
    <location>
        <begin position="71"/>
        <end position="92"/>
    </location>
</feature>
<dbReference type="GO" id="GO:0008982">
    <property type="term" value="F:protein-N(PI)-phosphohistidine-sugar phosphotransferase activity"/>
    <property type="evidence" value="ECO:0007669"/>
    <property type="project" value="UniProtKB-UniRule"/>
</dbReference>
<dbReference type="PROSITE" id="PS51105">
    <property type="entry name" value="PTS_EIIC_TYPE_3"/>
    <property type="match status" value="1"/>
</dbReference>
<dbReference type="Pfam" id="PF02378">
    <property type="entry name" value="PTS_EIIC"/>
    <property type="match status" value="1"/>
</dbReference>
<feature type="transmembrane region" description="Helical" evidence="9">
    <location>
        <begin position="388"/>
        <end position="407"/>
    </location>
</feature>
<evidence type="ECO:0000259" key="10">
    <source>
        <dbReference type="PROSITE" id="PS51105"/>
    </source>
</evidence>
<comment type="subcellular location">
    <subcellularLocation>
        <location evidence="1">Cell membrane</location>
        <topology evidence="1">Multi-pass membrane protein</topology>
    </subcellularLocation>
</comment>
<evidence type="ECO:0000313" key="12">
    <source>
        <dbReference type="Proteomes" id="UP000240892"/>
    </source>
</evidence>
<feature type="transmembrane region" description="Helical" evidence="9">
    <location>
        <begin position="178"/>
        <end position="200"/>
    </location>
</feature>
<comment type="caution">
    <text evidence="11">The sequence shown here is derived from an EMBL/GenBank/DDBJ whole genome shotgun (WGS) entry which is preliminary data.</text>
</comment>
<dbReference type="RefSeq" id="WP_106924607.1">
    <property type="nucleotide sequence ID" value="NZ_CABMMU010000002.1"/>
</dbReference>
<feature type="transmembrane region" description="Helical" evidence="9">
    <location>
        <begin position="36"/>
        <end position="59"/>
    </location>
</feature>
<comment type="function">
    <text evidence="8">The phosphoenolpyruvate-dependent sugar phosphotransferase system (PTS), a major carbohydrate active -transport system, catalyzes the phosphorylation of incoming sugar substrates concomitant with their translocation across the cell membrane.</text>
</comment>
<evidence type="ECO:0000256" key="2">
    <source>
        <dbReference type="ARBA" id="ARBA00022448"/>
    </source>
</evidence>
<accession>A0A2T2Y6K6</accession>
<feature type="transmembrane region" description="Helical" evidence="9">
    <location>
        <begin position="280"/>
        <end position="302"/>
    </location>
</feature>
<dbReference type="GO" id="GO:0009401">
    <property type="term" value="P:phosphoenolpyruvate-dependent sugar phosphotransferase system"/>
    <property type="evidence" value="ECO:0007669"/>
    <property type="project" value="InterPro"/>
</dbReference>
<feature type="domain" description="PTS EIIC type-3" evidence="10">
    <location>
        <begin position="11"/>
        <end position="406"/>
    </location>
</feature>
<evidence type="ECO:0000256" key="5">
    <source>
        <dbReference type="ARBA" id="ARBA00022692"/>
    </source>
</evidence>
<gene>
    <name evidence="11" type="ORF">C8256_03200</name>
</gene>
<dbReference type="GO" id="GO:1902815">
    <property type="term" value="P:N,N'-diacetylchitobiose import"/>
    <property type="evidence" value="ECO:0007669"/>
    <property type="project" value="TreeGrafter"/>
</dbReference>
<reference evidence="11 12" key="1">
    <citation type="submission" date="2018-03" db="EMBL/GenBank/DDBJ databases">
        <title>First report of an OXA-48+CTX-M-M-producing Kluyvera ascorbata clone recovered from patients admitted in a University Hospital in Madrid, Spain.</title>
        <authorList>
            <person name="Hernandez-Garcia M."/>
            <person name="Leon-Sampedro R."/>
            <person name="Perez-Viso B."/>
            <person name="Morosini M.I."/>
            <person name="Lopez-Fresnena N."/>
            <person name="Coque T.M."/>
            <person name="Bonten M."/>
            <person name="Malhotra-Kumar S."/>
            <person name="Ruiz-Garbajosa P."/>
            <person name="Canton R."/>
        </authorList>
    </citation>
    <scope>NUCLEOTIDE SEQUENCE [LARGE SCALE GENOMIC DNA]</scope>
    <source>
        <strain evidence="11 12">KA2</strain>
    </source>
</reference>
<keyword evidence="7 8" id="KW-0472">Membrane</keyword>
<name>A0A2T2Y6K6_9ENTR</name>